<dbReference type="Proteomes" id="UP000255061">
    <property type="component" value="Unassembled WGS sequence"/>
</dbReference>
<accession>A0A379ZBB3</accession>
<feature type="signal peptide" evidence="3">
    <location>
        <begin position="1"/>
        <end position="22"/>
    </location>
</feature>
<dbReference type="GO" id="GO:0007155">
    <property type="term" value="P:cell adhesion"/>
    <property type="evidence" value="ECO:0007669"/>
    <property type="project" value="InterPro"/>
</dbReference>
<proteinExistence type="inferred from homology"/>
<evidence type="ECO:0000256" key="2">
    <source>
        <dbReference type="ARBA" id="ARBA00022729"/>
    </source>
</evidence>
<dbReference type="EMBL" id="PYSG01000002">
    <property type="protein sequence ID" value="PTA51234.1"/>
    <property type="molecule type" value="Genomic_DNA"/>
</dbReference>
<evidence type="ECO:0000313" key="7">
    <source>
        <dbReference type="Proteomes" id="UP000255061"/>
    </source>
</evidence>
<gene>
    <name evidence="5" type="primary">csgB</name>
    <name evidence="4" type="ORF">C9I43_12405</name>
    <name evidence="5" type="ORF">NCTC10736_00070</name>
</gene>
<keyword evidence="6" id="KW-1185">Reference proteome</keyword>
<dbReference type="Proteomes" id="UP000240506">
    <property type="component" value="Unassembled WGS sequence"/>
</dbReference>
<dbReference type="PROSITE" id="PS51257">
    <property type="entry name" value="PROKAR_LIPOPROTEIN"/>
    <property type="match status" value="1"/>
</dbReference>
<sequence>MPNLSLRFLVSLILLCSCMTSAQELNVSELPVTLQALLERSGRDNLIELVQQGNANQGLLFQSGSDNKADVMQVGNENDALITQIGSNNEVQLLQVGSQNTASVTQIGNDNLVQLNQLGSGNFSIQQIADGAAISITQY</sequence>
<dbReference type="InterPro" id="IPR009742">
    <property type="entry name" value="Curlin_rpt"/>
</dbReference>
<reference evidence="4 6" key="2">
    <citation type="submission" date="2018-04" db="EMBL/GenBank/DDBJ databases">
        <title>Genomic sequence of a freshwater isolate of Shewanella morhuae.</title>
        <authorList>
            <person name="Castillo D.E."/>
            <person name="Gram L."/>
        </authorList>
    </citation>
    <scope>NUCLEOTIDE SEQUENCE [LARGE SCALE GENOMIC DNA]</scope>
    <source>
        <strain evidence="4 6">CW7</strain>
    </source>
</reference>
<evidence type="ECO:0000313" key="6">
    <source>
        <dbReference type="Proteomes" id="UP000240506"/>
    </source>
</evidence>
<accession>A0A1N6VIY4</accession>
<evidence type="ECO:0000313" key="4">
    <source>
        <dbReference type="EMBL" id="PTA51234.1"/>
    </source>
</evidence>
<evidence type="ECO:0000256" key="1">
    <source>
        <dbReference type="ARBA" id="ARBA00009766"/>
    </source>
</evidence>
<dbReference type="EMBL" id="UGYV01000001">
    <property type="protein sequence ID" value="SUI58649.1"/>
    <property type="molecule type" value="Genomic_DNA"/>
</dbReference>
<evidence type="ECO:0000256" key="3">
    <source>
        <dbReference type="SAM" id="SignalP"/>
    </source>
</evidence>
<keyword evidence="2 3" id="KW-0732">Signal</keyword>
<name>A0A1N6VIY4_9GAMM</name>
<comment type="similarity">
    <text evidence="1">Belongs to the CsgA/CsgB family.</text>
</comment>
<evidence type="ECO:0000313" key="5">
    <source>
        <dbReference type="EMBL" id="SUI58649.1"/>
    </source>
</evidence>
<dbReference type="GO" id="GO:0009289">
    <property type="term" value="C:pilus"/>
    <property type="evidence" value="ECO:0007669"/>
    <property type="project" value="InterPro"/>
</dbReference>
<dbReference type="Pfam" id="PF07012">
    <property type="entry name" value="Curlin_rpt"/>
    <property type="match status" value="2"/>
</dbReference>
<dbReference type="OrthoDB" id="6270137at2"/>
<reference evidence="4" key="1">
    <citation type="submission" date="2018-03" db="EMBL/GenBank/DDBJ databases">
        <authorList>
            <person name="Dailey F.E."/>
        </authorList>
    </citation>
    <scope>NUCLEOTIDE SEQUENCE</scope>
    <source>
        <strain evidence="4">CW7</strain>
    </source>
</reference>
<dbReference type="STRING" id="365591.SAMN05421840_10485"/>
<reference evidence="5 7" key="3">
    <citation type="submission" date="2018-06" db="EMBL/GenBank/DDBJ databases">
        <authorList>
            <consortium name="Pathogen Informatics"/>
            <person name="Doyle S."/>
        </authorList>
    </citation>
    <scope>NUCLEOTIDE SEQUENCE [LARGE SCALE GENOMIC DNA]</scope>
    <source>
        <strain evidence="5 7">NCTC10736</strain>
    </source>
</reference>
<feature type="chain" id="PRO_5030032250" evidence="3">
    <location>
        <begin position="23"/>
        <end position="139"/>
    </location>
</feature>
<dbReference type="RefSeq" id="WP_076497694.1">
    <property type="nucleotide sequence ID" value="NZ_BPFE01000053.1"/>
</dbReference>
<protein>
    <submittedName>
        <fullName evidence="4">Curlin</fullName>
    </submittedName>
    <submittedName>
        <fullName evidence="5">Fimbrin SEF17 minor subunit</fullName>
    </submittedName>
</protein>
<organism evidence="5 7">
    <name type="scientific">Shewanella morhuae</name>
    <dbReference type="NCBI Taxonomy" id="365591"/>
    <lineage>
        <taxon>Bacteria</taxon>
        <taxon>Pseudomonadati</taxon>
        <taxon>Pseudomonadota</taxon>
        <taxon>Gammaproteobacteria</taxon>
        <taxon>Alteromonadales</taxon>
        <taxon>Shewanellaceae</taxon>
        <taxon>Shewanella</taxon>
    </lineage>
</organism>
<dbReference type="AlphaFoldDB" id="A0A1N6VIY4"/>